<dbReference type="Gene3D" id="3.30.420.40">
    <property type="match status" value="1"/>
</dbReference>
<evidence type="ECO:0000256" key="3">
    <source>
        <dbReference type="SAM" id="Phobius"/>
    </source>
</evidence>
<dbReference type="PANTHER" id="PTHR10196">
    <property type="entry name" value="SUGAR KINASE"/>
    <property type="match status" value="1"/>
</dbReference>
<keyword evidence="3" id="KW-0472">Membrane</keyword>
<keyword evidence="3" id="KW-0812">Transmembrane</keyword>
<dbReference type="Proteomes" id="UP001281410">
    <property type="component" value="Unassembled WGS sequence"/>
</dbReference>
<keyword evidence="1" id="KW-0808">Transferase</keyword>
<dbReference type="GO" id="GO:0005997">
    <property type="term" value="P:xylulose metabolic process"/>
    <property type="evidence" value="ECO:0007669"/>
    <property type="project" value="TreeGrafter"/>
</dbReference>
<name>A0AAD9ZS22_9ROSI</name>
<accession>A0AAD9ZS22</accession>
<dbReference type="AlphaFoldDB" id="A0AAD9ZS22"/>
<comment type="caution">
    <text evidence="4">The sequence shown here is derived from an EMBL/GenBank/DDBJ whole genome shotgun (WGS) entry which is preliminary data.</text>
</comment>
<protein>
    <submittedName>
        <fullName evidence="4">Uncharacterized protein</fullName>
    </submittedName>
</protein>
<feature type="transmembrane region" description="Helical" evidence="3">
    <location>
        <begin position="12"/>
        <end position="28"/>
    </location>
</feature>
<dbReference type="GO" id="GO:0005829">
    <property type="term" value="C:cytosol"/>
    <property type="evidence" value="ECO:0007669"/>
    <property type="project" value="TreeGrafter"/>
</dbReference>
<evidence type="ECO:0000313" key="4">
    <source>
        <dbReference type="EMBL" id="KAK3189660.1"/>
    </source>
</evidence>
<reference evidence="4" key="1">
    <citation type="journal article" date="2023" name="Plant J.">
        <title>Genome sequences and population genomics provide insights into the demographic history, inbreeding, and mutation load of two 'living fossil' tree species of Dipteronia.</title>
        <authorList>
            <person name="Feng Y."/>
            <person name="Comes H.P."/>
            <person name="Chen J."/>
            <person name="Zhu S."/>
            <person name="Lu R."/>
            <person name="Zhang X."/>
            <person name="Li P."/>
            <person name="Qiu J."/>
            <person name="Olsen K.M."/>
            <person name="Qiu Y."/>
        </authorList>
    </citation>
    <scope>NUCLEOTIDE SEQUENCE</scope>
    <source>
        <strain evidence="4">NBL</strain>
    </source>
</reference>
<dbReference type="EMBL" id="JANJYJ010000009">
    <property type="protein sequence ID" value="KAK3189660.1"/>
    <property type="molecule type" value="Genomic_DNA"/>
</dbReference>
<evidence type="ECO:0000256" key="1">
    <source>
        <dbReference type="ARBA" id="ARBA00022679"/>
    </source>
</evidence>
<proteinExistence type="predicted"/>
<evidence type="ECO:0000313" key="5">
    <source>
        <dbReference type="Proteomes" id="UP001281410"/>
    </source>
</evidence>
<keyword evidence="2" id="KW-0418">Kinase</keyword>
<dbReference type="PANTHER" id="PTHR10196:SF57">
    <property type="entry name" value="XYLULOSE KINASE"/>
    <property type="match status" value="1"/>
</dbReference>
<gene>
    <name evidence="4" type="ORF">Dsin_029221</name>
</gene>
<organism evidence="4 5">
    <name type="scientific">Dipteronia sinensis</name>
    <dbReference type="NCBI Taxonomy" id="43782"/>
    <lineage>
        <taxon>Eukaryota</taxon>
        <taxon>Viridiplantae</taxon>
        <taxon>Streptophyta</taxon>
        <taxon>Embryophyta</taxon>
        <taxon>Tracheophyta</taxon>
        <taxon>Spermatophyta</taxon>
        <taxon>Magnoliopsida</taxon>
        <taxon>eudicotyledons</taxon>
        <taxon>Gunneridae</taxon>
        <taxon>Pentapetalae</taxon>
        <taxon>rosids</taxon>
        <taxon>malvids</taxon>
        <taxon>Sapindales</taxon>
        <taxon>Sapindaceae</taxon>
        <taxon>Hippocastanoideae</taxon>
        <taxon>Acereae</taxon>
        <taxon>Dipteronia</taxon>
    </lineage>
</organism>
<keyword evidence="5" id="KW-1185">Reference proteome</keyword>
<feature type="transmembrane region" description="Helical" evidence="3">
    <location>
        <begin position="40"/>
        <end position="59"/>
    </location>
</feature>
<dbReference type="GO" id="GO:0004856">
    <property type="term" value="F:D-xylulokinase activity"/>
    <property type="evidence" value="ECO:0007669"/>
    <property type="project" value="TreeGrafter"/>
</dbReference>
<sequence>MSSNTPRTRTHTMIAVFIFVTTFVNIGYRAIILVIGVRRLTVLLIINGFIITYNWVYYWNGLTCCQLPEKPAIHRLCSSGQQHGSVFWKNSSAAVLFCLDTKKPLVDQLGSAFSIKESPIWIDSNTTVQCREMVKAVGVGGVLESSKITGSMAYERFTGPQIRKIFET</sequence>
<keyword evidence="3" id="KW-1133">Transmembrane helix</keyword>
<evidence type="ECO:0000256" key="2">
    <source>
        <dbReference type="ARBA" id="ARBA00022777"/>
    </source>
</evidence>